<keyword evidence="3" id="KW-0378">Hydrolase</keyword>
<dbReference type="NCBIfam" id="NF001159">
    <property type="entry name" value="PRK00150.1-3"/>
    <property type="match status" value="1"/>
</dbReference>
<dbReference type="PANTHER" id="PTHR10458:SF22">
    <property type="entry name" value="PEPTIDE DEFORMYLASE"/>
    <property type="match status" value="1"/>
</dbReference>
<dbReference type="EMBL" id="CP045423">
    <property type="protein sequence ID" value="QFU15762.1"/>
    <property type="molecule type" value="Genomic_DNA"/>
</dbReference>
<dbReference type="AlphaFoldDB" id="A0A5P9JSI8"/>
<dbReference type="InterPro" id="IPR036821">
    <property type="entry name" value="Peptide_deformylase_sf"/>
</dbReference>
<dbReference type="PANTHER" id="PTHR10458">
    <property type="entry name" value="PEPTIDE DEFORMYLASE"/>
    <property type="match status" value="1"/>
</dbReference>
<reference evidence="3 4" key="1">
    <citation type="submission" date="2019-10" db="EMBL/GenBank/DDBJ databases">
        <title>Isolation, Identification of Microvirga thermotolerans HR1, a novel thermophilic bacterium and Comparative Genomics of the genus Microvirga.</title>
        <authorList>
            <person name="Li J."/>
            <person name="Zhang W."/>
            <person name="Lin M."/>
            <person name="Wang J."/>
        </authorList>
    </citation>
    <scope>NUCLEOTIDE SEQUENCE [LARGE SCALE GENOMIC DNA]</scope>
    <source>
        <strain evidence="3 4">HR1</strain>
    </source>
</reference>
<comment type="similarity">
    <text evidence="1 2">Belongs to the polypeptide deformylase family.</text>
</comment>
<dbReference type="SUPFAM" id="SSF56420">
    <property type="entry name" value="Peptide deformylase"/>
    <property type="match status" value="1"/>
</dbReference>
<dbReference type="NCBIfam" id="TIGR00079">
    <property type="entry name" value="pept_deformyl"/>
    <property type="match status" value="1"/>
</dbReference>
<accession>A0A5P9JSI8</accession>
<dbReference type="CDD" id="cd00487">
    <property type="entry name" value="Pep_deformylase"/>
    <property type="match status" value="1"/>
</dbReference>
<dbReference type="InterPro" id="IPR023635">
    <property type="entry name" value="Peptide_deformylase"/>
</dbReference>
<sequence>MAVRPLVRFPDPRLRLPATPVTAFDAALEALAQDLLDTMHAAPGVGITAPHVGVPLRLAVIEIETGAGPSIYVNPRIVDASRDRIRHVEGSVSMPGVTEEVERAARVRVAFQDLEGRTHEEEAEGFLAVCLQHEIDQLDGIFWIDRLSRLKRDRLVKRFGKLEKRER</sequence>
<dbReference type="RefSeq" id="WP_152585407.1">
    <property type="nucleotide sequence ID" value="NZ_CP045423.1"/>
</dbReference>
<dbReference type="NCBIfam" id="NF009484">
    <property type="entry name" value="PRK12846.1-5"/>
    <property type="match status" value="1"/>
</dbReference>
<dbReference type="HAMAP" id="MF_00163">
    <property type="entry name" value="Pep_deformylase"/>
    <property type="match status" value="1"/>
</dbReference>
<dbReference type="Gene3D" id="3.90.45.10">
    <property type="entry name" value="Peptide deformylase"/>
    <property type="match status" value="1"/>
</dbReference>
<evidence type="ECO:0000313" key="4">
    <source>
        <dbReference type="Proteomes" id="UP000325614"/>
    </source>
</evidence>
<dbReference type="GO" id="GO:0042586">
    <property type="term" value="F:peptide deformylase activity"/>
    <property type="evidence" value="ECO:0007669"/>
    <property type="project" value="InterPro"/>
</dbReference>
<evidence type="ECO:0000256" key="1">
    <source>
        <dbReference type="ARBA" id="ARBA00010759"/>
    </source>
</evidence>
<gene>
    <name evidence="3" type="ORF">GDR74_05740</name>
</gene>
<feature type="active site" evidence="2">
    <location>
        <position position="134"/>
    </location>
</feature>
<name>A0A5P9JSI8_9HYPH</name>
<dbReference type="PRINTS" id="PR01576">
    <property type="entry name" value="PDEFORMYLASE"/>
</dbReference>
<dbReference type="PIRSF" id="PIRSF004749">
    <property type="entry name" value="Pep_def"/>
    <property type="match status" value="1"/>
</dbReference>
<protein>
    <recommendedName>
        <fullName evidence="2">Peptide deformylase-like</fullName>
    </recommendedName>
    <alternativeName>
        <fullName evidence="2">Polypeptide deformylase-like</fullName>
    </alternativeName>
</protein>
<keyword evidence="4" id="KW-1185">Reference proteome</keyword>
<organism evidence="3 4">
    <name type="scientific">Microvirga thermotolerans</name>
    <dbReference type="NCBI Taxonomy" id="2651334"/>
    <lineage>
        <taxon>Bacteria</taxon>
        <taxon>Pseudomonadati</taxon>
        <taxon>Pseudomonadota</taxon>
        <taxon>Alphaproteobacteria</taxon>
        <taxon>Hyphomicrobiales</taxon>
        <taxon>Methylobacteriaceae</taxon>
        <taxon>Microvirga</taxon>
    </lineage>
</organism>
<dbReference type="KEGG" id="mico:GDR74_05740"/>
<evidence type="ECO:0000313" key="3">
    <source>
        <dbReference type="EMBL" id="QFU15762.1"/>
    </source>
</evidence>
<proteinExistence type="inferred from homology"/>
<evidence type="ECO:0000256" key="2">
    <source>
        <dbReference type="HAMAP-Rule" id="MF_00163"/>
    </source>
</evidence>
<comment type="caution">
    <text evidence="2">Lacks conserved residue(s) required for the propagation of feature annotation.</text>
</comment>
<dbReference type="Proteomes" id="UP000325614">
    <property type="component" value="Chromosome"/>
</dbReference>
<dbReference type="Pfam" id="PF01327">
    <property type="entry name" value="Pep_deformylase"/>
    <property type="match status" value="1"/>
</dbReference>